<gene>
    <name evidence="1" type="ORF">ACJMK2_001495</name>
</gene>
<reference evidence="1 2" key="1">
    <citation type="submission" date="2024-11" db="EMBL/GenBank/DDBJ databases">
        <title>Chromosome-level genome assembly of the freshwater bivalve Anodonta woodiana.</title>
        <authorList>
            <person name="Chen X."/>
        </authorList>
    </citation>
    <scope>NUCLEOTIDE SEQUENCE [LARGE SCALE GENOMIC DNA]</scope>
    <source>
        <strain evidence="1">MN2024</strain>
        <tissue evidence="1">Gills</tissue>
    </source>
</reference>
<dbReference type="Proteomes" id="UP001634394">
    <property type="component" value="Unassembled WGS sequence"/>
</dbReference>
<protein>
    <submittedName>
        <fullName evidence="1">Uncharacterized protein</fullName>
    </submittedName>
</protein>
<organism evidence="1 2">
    <name type="scientific">Sinanodonta woodiana</name>
    <name type="common">Chinese pond mussel</name>
    <name type="synonym">Anodonta woodiana</name>
    <dbReference type="NCBI Taxonomy" id="1069815"/>
    <lineage>
        <taxon>Eukaryota</taxon>
        <taxon>Metazoa</taxon>
        <taxon>Spiralia</taxon>
        <taxon>Lophotrochozoa</taxon>
        <taxon>Mollusca</taxon>
        <taxon>Bivalvia</taxon>
        <taxon>Autobranchia</taxon>
        <taxon>Heteroconchia</taxon>
        <taxon>Palaeoheterodonta</taxon>
        <taxon>Unionida</taxon>
        <taxon>Unionoidea</taxon>
        <taxon>Unionidae</taxon>
        <taxon>Unioninae</taxon>
        <taxon>Sinanodonta</taxon>
    </lineage>
</organism>
<keyword evidence="2" id="KW-1185">Reference proteome</keyword>
<dbReference type="AlphaFoldDB" id="A0ABD3XU92"/>
<name>A0ABD3XU92_SINWO</name>
<evidence type="ECO:0000313" key="2">
    <source>
        <dbReference type="Proteomes" id="UP001634394"/>
    </source>
</evidence>
<evidence type="ECO:0000313" key="1">
    <source>
        <dbReference type="EMBL" id="KAL3889141.1"/>
    </source>
</evidence>
<comment type="caution">
    <text evidence="1">The sequence shown here is derived from an EMBL/GenBank/DDBJ whole genome shotgun (WGS) entry which is preliminary data.</text>
</comment>
<proteinExistence type="predicted"/>
<accession>A0ABD3XU92</accession>
<sequence length="539" mass="60127">MFTFLAALRDDTDRYINTDNLTEDRIRHLLSSETDLKVYISDNPPEACIKILLSQASKQNRKESMKIILHCIVQRFTARFSEKQVRIWPGEEVIGSVNVQTVLVCFYSGSVDISFKSFYDLKVIYRDYYTTDKESSLAREHERNINDLTSEHCDLINEAITINGKSLFAKHSNLEAVSSSGILSSKSRGLVQEPCVILYCRVKGIIPFGEMPFPKRLKVNEEATIAVDVREGYFSYYADSRNKDQKNVLHHENMQLMESLKMGLSIGSAGSLQSGTIGPFVQINSDRIGFLTCAHVVYCQSELIYLANIAQTDPIAKEIVQPPDNHYYASHYQSNHRLCGKVLHAMFCGDWSPSSTQAFGIDAAVIEITSRFPNAGAFVPIHQSQLDDAGFSLDQPPKFDTGHMILHPINWRLQRAVIKIGSETGLTRGLLRLTNGMVKYSKRTGTQASIDHDRPEPIEIIMHGLMEIFGSCNSNPFCSHGDSGAGVFIVADDDNTNKLICLGLLNGTITDGISTAMPIDMILTALHRGDGLQLKLKDF</sequence>
<dbReference type="EMBL" id="JBJQND010000001">
    <property type="protein sequence ID" value="KAL3889141.1"/>
    <property type="molecule type" value="Genomic_DNA"/>
</dbReference>